<comment type="cofactor">
    <cofactor evidence="1">
        <name>Fe(2+)</name>
        <dbReference type="ChEBI" id="CHEBI:29033"/>
    </cofactor>
</comment>
<keyword evidence="7" id="KW-0349">Heme</keyword>
<evidence type="ECO:0000256" key="13">
    <source>
        <dbReference type="ARBA" id="ARBA00023002"/>
    </source>
</evidence>
<dbReference type="InterPro" id="IPR036400">
    <property type="entry name" value="Cyt_B5-like_heme/steroid_sf"/>
</dbReference>
<keyword evidence="10" id="KW-0276">Fatty acid metabolism</keyword>
<keyword evidence="5" id="KW-0813">Transport</keyword>
<evidence type="ECO:0000256" key="1">
    <source>
        <dbReference type="ARBA" id="ARBA00001954"/>
    </source>
</evidence>
<evidence type="ECO:0000259" key="19">
    <source>
        <dbReference type="PROSITE" id="PS50255"/>
    </source>
</evidence>
<dbReference type="FunFam" id="3.10.120.10:FF:000004">
    <property type="entry name" value="Acyl-CoA desaturase"/>
    <property type="match status" value="1"/>
</dbReference>
<dbReference type="Pfam" id="PF00173">
    <property type="entry name" value="Cyt-b5"/>
    <property type="match status" value="1"/>
</dbReference>
<dbReference type="KEGG" id="asau:88172737"/>
<evidence type="ECO:0000256" key="18">
    <source>
        <dbReference type="SAM" id="Phobius"/>
    </source>
</evidence>
<dbReference type="InterPro" id="IPR005804">
    <property type="entry name" value="FA_desaturase_dom"/>
</dbReference>
<keyword evidence="16 18" id="KW-0472">Membrane</keyword>
<keyword evidence="11" id="KW-0249">Electron transport</keyword>
<dbReference type="EMBL" id="CP138895">
    <property type="protein sequence ID" value="WPK24399.1"/>
    <property type="molecule type" value="Genomic_DNA"/>
</dbReference>
<feature type="domain" description="Cytochrome b5 heme-binding" evidence="19">
    <location>
        <begin position="464"/>
        <end position="532"/>
    </location>
</feature>
<name>A0AAX4H822_9ASCO</name>
<evidence type="ECO:0000256" key="8">
    <source>
        <dbReference type="ARBA" id="ARBA00022692"/>
    </source>
</evidence>
<keyword evidence="17" id="KW-0275">Fatty acid biosynthesis</keyword>
<dbReference type="InterPro" id="IPR001199">
    <property type="entry name" value="Cyt_B5-like_heme/steroid-bd"/>
</dbReference>
<dbReference type="SMART" id="SM01117">
    <property type="entry name" value="Cyt-b5"/>
    <property type="match status" value="1"/>
</dbReference>
<keyword evidence="12 18" id="KW-1133">Transmembrane helix</keyword>
<evidence type="ECO:0000256" key="15">
    <source>
        <dbReference type="ARBA" id="ARBA00023098"/>
    </source>
</evidence>
<dbReference type="CDD" id="cd03505">
    <property type="entry name" value="Delta9-FADS-like"/>
    <property type="match status" value="1"/>
</dbReference>
<dbReference type="Gene3D" id="3.10.120.10">
    <property type="entry name" value="Cytochrome b5-like heme/steroid binding domain"/>
    <property type="match status" value="1"/>
</dbReference>
<dbReference type="GO" id="GO:0005506">
    <property type="term" value="F:iron ion binding"/>
    <property type="evidence" value="ECO:0007669"/>
    <property type="project" value="TreeGrafter"/>
</dbReference>
<keyword evidence="15" id="KW-0443">Lipid metabolism</keyword>
<evidence type="ECO:0000256" key="6">
    <source>
        <dbReference type="ARBA" id="ARBA00022516"/>
    </source>
</evidence>
<keyword evidence="8 18" id="KW-0812">Transmembrane</keyword>
<feature type="transmembrane region" description="Helical" evidence="18">
    <location>
        <begin position="219"/>
        <end position="241"/>
    </location>
</feature>
<feature type="transmembrane region" description="Helical" evidence="18">
    <location>
        <begin position="161"/>
        <end position="179"/>
    </location>
</feature>
<comment type="subcellular location">
    <subcellularLocation>
        <location evidence="2">Membrane</location>
        <topology evidence="2">Multi-pass membrane protein</topology>
    </subcellularLocation>
</comment>
<evidence type="ECO:0000256" key="9">
    <source>
        <dbReference type="ARBA" id="ARBA00022723"/>
    </source>
</evidence>
<evidence type="ECO:0000313" key="21">
    <source>
        <dbReference type="Proteomes" id="UP001338582"/>
    </source>
</evidence>
<protein>
    <recommendedName>
        <fullName evidence="4">stearoyl-CoA 9-desaturase</fullName>
        <ecNumber evidence="4">1.14.19.1</ecNumber>
    </recommendedName>
</protein>
<evidence type="ECO:0000256" key="12">
    <source>
        <dbReference type="ARBA" id="ARBA00022989"/>
    </source>
</evidence>
<dbReference type="Proteomes" id="UP001338582">
    <property type="component" value="Chromosome 2"/>
</dbReference>
<dbReference type="PROSITE" id="PS00191">
    <property type="entry name" value="CYTOCHROME_B5_1"/>
    <property type="match status" value="1"/>
</dbReference>
<evidence type="ECO:0000313" key="20">
    <source>
        <dbReference type="EMBL" id="WPK24399.1"/>
    </source>
</evidence>
<dbReference type="RefSeq" id="XP_062876782.1">
    <property type="nucleotide sequence ID" value="XM_063020712.1"/>
</dbReference>
<dbReference type="AlphaFoldDB" id="A0AAX4H822"/>
<proteinExistence type="inferred from homology"/>
<accession>A0AAX4H822</accession>
<dbReference type="InterPro" id="IPR009160">
    <property type="entry name" value="Acyl-CoA_deSatase_haem/ster-bd"/>
</dbReference>
<sequence length="553" mass="62673">MGWPYHFFFGAPAPPDFFFFPFTQRFAAPVPPATVGQSHPDAVLQTRPNIYIPPDIPSLIPILISIRLTMSQPELLESVDITSLNALAAGANKKNPRVVAAGLGGKLMGTKSIVDVTAEQMAKDSETFYEKDERERQKYRKQMHISEKPWTLSNWHQHINWLNSVLVVFVPAIGFYHAFTTAPQMKTVALAVFLYVLCGVSITAGYHRCFAHKAYDAHWSVRAFFAFFGAGAVQGSVKWWAHSHRIHHRYTDTNRDPYDAREGFWYSHMGWMLTKANPKNRARADISDLTSDPIVVFQHRHYLAVMVLSSVVLPCVVAGLGWGDWKGGFIYGGILRFFCIQQATFCVNSLAHWIGTQPFDDRRTPRDHVLTAFVTFGEGYHNFHHEFPSDYRNALKWYQYDPTKVCIWILSKFGLAWNLKTFSQNAIEQGLYQQQQKKLNRMKEKLNWGTSVQELPVWDRSYFNEIAKKEGLIIIAGIVHNVKNFIKEHPGGAALVNASLGKDATKAFNGAVYQHSNAAHNLLATMRVAVIKDSAVESNTFDLQEEMMAKKAI</sequence>
<dbReference type="GO" id="GO:0020037">
    <property type="term" value="F:heme binding"/>
    <property type="evidence" value="ECO:0007669"/>
    <property type="project" value="InterPro"/>
</dbReference>
<evidence type="ECO:0000256" key="14">
    <source>
        <dbReference type="ARBA" id="ARBA00023004"/>
    </source>
</evidence>
<keyword evidence="9" id="KW-0479">Metal-binding</keyword>
<evidence type="ECO:0000256" key="5">
    <source>
        <dbReference type="ARBA" id="ARBA00022448"/>
    </source>
</evidence>
<evidence type="ECO:0000256" key="2">
    <source>
        <dbReference type="ARBA" id="ARBA00004141"/>
    </source>
</evidence>
<dbReference type="PANTHER" id="PTHR11351:SF31">
    <property type="entry name" value="DESATURASE 1, ISOFORM A-RELATED"/>
    <property type="match status" value="1"/>
</dbReference>
<evidence type="ECO:0000256" key="16">
    <source>
        <dbReference type="ARBA" id="ARBA00023136"/>
    </source>
</evidence>
<feature type="transmembrane region" description="Helical" evidence="18">
    <location>
        <begin position="302"/>
        <end position="323"/>
    </location>
</feature>
<evidence type="ECO:0000256" key="4">
    <source>
        <dbReference type="ARBA" id="ARBA00012620"/>
    </source>
</evidence>
<dbReference type="SUPFAM" id="SSF55856">
    <property type="entry name" value="Cytochrome b5-like heme/steroid binding domain"/>
    <property type="match status" value="1"/>
</dbReference>
<dbReference type="GO" id="GO:0005789">
    <property type="term" value="C:endoplasmic reticulum membrane"/>
    <property type="evidence" value="ECO:0007669"/>
    <property type="project" value="TreeGrafter"/>
</dbReference>
<dbReference type="PIRSF" id="PIRSF000345">
    <property type="entry name" value="OLE1"/>
    <property type="match status" value="1"/>
</dbReference>
<evidence type="ECO:0000256" key="11">
    <source>
        <dbReference type="ARBA" id="ARBA00022982"/>
    </source>
</evidence>
<comment type="similarity">
    <text evidence="3">Belongs to the fatty acid desaturase type 1 family.</text>
</comment>
<evidence type="ECO:0000256" key="10">
    <source>
        <dbReference type="ARBA" id="ARBA00022832"/>
    </source>
</evidence>
<keyword evidence="13" id="KW-0560">Oxidoreductase</keyword>
<dbReference type="InterPro" id="IPR018506">
    <property type="entry name" value="Cyt_B5_heme-BS"/>
</dbReference>
<feature type="transmembrane region" description="Helical" evidence="18">
    <location>
        <begin position="188"/>
        <end position="207"/>
    </location>
</feature>
<dbReference type="GO" id="GO:0006636">
    <property type="term" value="P:unsaturated fatty acid biosynthetic process"/>
    <property type="evidence" value="ECO:0007669"/>
    <property type="project" value="InterPro"/>
</dbReference>
<evidence type="ECO:0000256" key="3">
    <source>
        <dbReference type="ARBA" id="ARBA00009295"/>
    </source>
</evidence>
<dbReference type="GeneID" id="88172737"/>
<reference evidence="20 21" key="1">
    <citation type="submission" date="2023-10" db="EMBL/GenBank/DDBJ databases">
        <title>Draft Genome Sequence of Candida saopaulonensis from a very Premature Infant with Sepsis.</title>
        <authorList>
            <person name="Ning Y."/>
            <person name="Dai R."/>
            <person name="Xiao M."/>
            <person name="Xu Y."/>
            <person name="Yan Q."/>
            <person name="Zhang L."/>
        </authorList>
    </citation>
    <scope>NUCLEOTIDE SEQUENCE [LARGE SCALE GENOMIC DNA]</scope>
    <source>
        <strain evidence="20 21">19XY460</strain>
    </source>
</reference>
<dbReference type="PRINTS" id="PR00075">
    <property type="entry name" value="FACDDSATRASE"/>
</dbReference>
<keyword evidence="6" id="KW-0444">Lipid biosynthesis</keyword>
<keyword evidence="14" id="KW-0408">Iron</keyword>
<gene>
    <name evidence="20" type="ORF">PUMCH_001672</name>
</gene>
<organism evidence="20 21">
    <name type="scientific">Australozyma saopauloensis</name>
    <dbReference type="NCBI Taxonomy" id="291208"/>
    <lineage>
        <taxon>Eukaryota</taxon>
        <taxon>Fungi</taxon>
        <taxon>Dikarya</taxon>
        <taxon>Ascomycota</taxon>
        <taxon>Saccharomycotina</taxon>
        <taxon>Pichiomycetes</taxon>
        <taxon>Metschnikowiaceae</taxon>
        <taxon>Australozyma</taxon>
    </lineage>
</organism>
<dbReference type="PROSITE" id="PS00476">
    <property type="entry name" value="FATTY_ACID_DESATUR_1"/>
    <property type="match status" value="1"/>
</dbReference>
<evidence type="ECO:0000256" key="7">
    <source>
        <dbReference type="ARBA" id="ARBA00022617"/>
    </source>
</evidence>
<dbReference type="PANTHER" id="PTHR11351">
    <property type="entry name" value="ACYL-COA DESATURASE"/>
    <property type="match status" value="1"/>
</dbReference>
<dbReference type="PROSITE" id="PS50255">
    <property type="entry name" value="CYTOCHROME_B5_2"/>
    <property type="match status" value="1"/>
</dbReference>
<dbReference type="Pfam" id="PF00487">
    <property type="entry name" value="FA_desaturase"/>
    <property type="match status" value="1"/>
</dbReference>
<dbReference type="EC" id="1.14.19.1" evidence="4"/>
<evidence type="ECO:0000256" key="17">
    <source>
        <dbReference type="ARBA" id="ARBA00023160"/>
    </source>
</evidence>
<keyword evidence="21" id="KW-1185">Reference proteome</keyword>
<dbReference type="InterPro" id="IPR015876">
    <property type="entry name" value="Acyl-CoA_DS"/>
</dbReference>
<dbReference type="InterPro" id="IPR001522">
    <property type="entry name" value="FADS-1_CS"/>
</dbReference>
<dbReference type="GO" id="GO:0004768">
    <property type="term" value="F:stearoyl-CoA 9-desaturase activity"/>
    <property type="evidence" value="ECO:0007669"/>
    <property type="project" value="UniProtKB-EC"/>
</dbReference>